<dbReference type="EMBL" id="JAASQV010000001">
    <property type="protein sequence ID" value="NIJ64258.1"/>
    <property type="molecule type" value="Genomic_DNA"/>
</dbReference>
<comment type="caution">
    <text evidence="2">The sequence shown here is derived from an EMBL/GenBank/DDBJ whole genome shotgun (WGS) entry which is preliminary data.</text>
</comment>
<dbReference type="SUPFAM" id="SSF55729">
    <property type="entry name" value="Acyl-CoA N-acyltransferases (Nat)"/>
    <property type="match status" value="1"/>
</dbReference>
<dbReference type="Pfam" id="PF13508">
    <property type="entry name" value="Acetyltransf_7"/>
    <property type="match status" value="1"/>
</dbReference>
<protein>
    <submittedName>
        <fullName evidence="2">Putative acetyltransferase</fullName>
        <ecNumber evidence="2">2.3.1.-</ecNumber>
    </submittedName>
</protein>
<keyword evidence="2" id="KW-0012">Acyltransferase</keyword>
<organism evidence="2 3">
    <name type="scientific">Sphingomonas leidyi</name>
    <dbReference type="NCBI Taxonomy" id="68569"/>
    <lineage>
        <taxon>Bacteria</taxon>
        <taxon>Pseudomonadati</taxon>
        <taxon>Pseudomonadota</taxon>
        <taxon>Alphaproteobacteria</taxon>
        <taxon>Sphingomonadales</taxon>
        <taxon>Sphingomonadaceae</taxon>
        <taxon>Sphingomonas</taxon>
    </lineage>
</organism>
<evidence type="ECO:0000259" key="1">
    <source>
        <dbReference type="PROSITE" id="PS51186"/>
    </source>
</evidence>
<dbReference type="GO" id="GO:0016747">
    <property type="term" value="F:acyltransferase activity, transferring groups other than amino-acyl groups"/>
    <property type="evidence" value="ECO:0007669"/>
    <property type="project" value="InterPro"/>
</dbReference>
<dbReference type="PROSITE" id="PS51186">
    <property type="entry name" value="GNAT"/>
    <property type="match status" value="1"/>
</dbReference>
<dbReference type="RefSeq" id="WP_167298644.1">
    <property type="nucleotide sequence ID" value="NZ_JAASQV010000001.1"/>
</dbReference>
<dbReference type="Proteomes" id="UP000564677">
    <property type="component" value="Unassembled WGS sequence"/>
</dbReference>
<dbReference type="Gene3D" id="3.40.630.30">
    <property type="match status" value="1"/>
</dbReference>
<dbReference type="CDD" id="cd04301">
    <property type="entry name" value="NAT_SF"/>
    <property type="match status" value="1"/>
</dbReference>
<evidence type="ECO:0000313" key="3">
    <source>
        <dbReference type="Proteomes" id="UP000564677"/>
    </source>
</evidence>
<gene>
    <name evidence="2" type="ORF">FHR20_001189</name>
</gene>
<reference evidence="2 3" key="1">
    <citation type="submission" date="2020-03" db="EMBL/GenBank/DDBJ databases">
        <title>Genomic Encyclopedia of Type Strains, Phase IV (KMG-IV): sequencing the most valuable type-strain genomes for metagenomic binning, comparative biology and taxonomic classification.</title>
        <authorList>
            <person name="Goeker M."/>
        </authorList>
    </citation>
    <scope>NUCLEOTIDE SEQUENCE [LARGE SCALE GENOMIC DNA]</scope>
    <source>
        <strain evidence="2 3">DSM 4733</strain>
    </source>
</reference>
<dbReference type="InterPro" id="IPR000182">
    <property type="entry name" value="GNAT_dom"/>
</dbReference>
<evidence type="ECO:0000313" key="2">
    <source>
        <dbReference type="EMBL" id="NIJ64258.1"/>
    </source>
</evidence>
<dbReference type="EC" id="2.3.1.-" evidence="2"/>
<feature type="domain" description="N-acetyltransferase" evidence="1">
    <location>
        <begin position="1"/>
        <end position="150"/>
    </location>
</feature>
<name>A0A7X5ZVC3_9SPHN</name>
<sequence>MILRSETPADTSLVRSLTDAAFNGAAHSSQTEGAIVAALRQAGALTISLVVEQDDTIIGHVAFSPVLIDGEDLGWFGLGPVSVSPSLQRGGIGIALIEEGLRLLKHRGAAGCVVLGDPNYYRRFGFTSDHALRYGDVPPEYFQSMILLGDPAKGEVTYHEGFEAR</sequence>
<keyword evidence="3" id="KW-1185">Reference proteome</keyword>
<dbReference type="AlphaFoldDB" id="A0A7X5ZVC3"/>
<dbReference type="InterPro" id="IPR016181">
    <property type="entry name" value="Acyl_CoA_acyltransferase"/>
</dbReference>
<keyword evidence="2" id="KW-0808">Transferase</keyword>
<proteinExistence type="predicted"/>
<accession>A0A7X5ZVC3</accession>